<evidence type="ECO:0000313" key="2">
    <source>
        <dbReference type="Proteomes" id="UP000618240"/>
    </source>
</evidence>
<dbReference type="EMBL" id="JAERSE020000003">
    <property type="protein sequence ID" value="MCA6067703.1"/>
    <property type="molecule type" value="Genomic_DNA"/>
</dbReference>
<dbReference type="SUPFAM" id="SSF56731">
    <property type="entry name" value="DNA primase core"/>
    <property type="match status" value="1"/>
</dbReference>
<dbReference type="Pfam" id="PF13155">
    <property type="entry name" value="Toprim_2"/>
    <property type="match status" value="1"/>
</dbReference>
<evidence type="ECO:0000313" key="1">
    <source>
        <dbReference type="EMBL" id="MCA6067703.1"/>
    </source>
</evidence>
<proteinExistence type="predicted"/>
<dbReference type="RefSeq" id="WP_225688614.1">
    <property type="nucleotide sequence ID" value="NZ_JAERSE020000003.1"/>
</dbReference>
<sequence length="315" mass="36823">MNKDLGNKVSELQNFINKTPNSMNCKQLNSIPLEEVLLSLGHLPTKQNEKEAWYLNPFASESQASFKINKSLNYWYLFSEGIGGNNTDFMKKYLKTSINRVLNWADQQNFSSFQKQNIPSLKCDGQSRNYEITNVKEVSHSALLEYLKSRKVEEQTEFLQEIHYRINDKNYFGIGFKNDSGGYEIRNKYSKICLGKKDISTIKNGSKSLRIFEGFFDFLSFKTLENELEKKTSDYLILNSVSMIHNIKNSLGKYEKVELYFDNDEAGNRAVEIIRNEIKNIEDCRVLYSDFKDLNEYLSKKTEEVQKQYKSTFKR</sequence>
<dbReference type="SUPFAM" id="SSF57783">
    <property type="entry name" value="Zinc beta-ribbon"/>
    <property type="match status" value="1"/>
</dbReference>
<accession>A0ABS8A2Y4</accession>
<dbReference type="Gene3D" id="3.40.1360.10">
    <property type="match status" value="1"/>
</dbReference>
<dbReference type="Proteomes" id="UP000618240">
    <property type="component" value="Unassembled WGS sequence"/>
</dbReference>
<reference evidence="1 2" key="1">
    <citation type="submission" date="2021-09" db="EMBL/GenBank/DDBJ databases">
        <title>Genome sequencing and assembly of Chryseobacterium sp. RG1.</title>
        <authorList>
            <person name="Chhetri G."/>
        </authorList>
    </citation>
    <scope>NUCLEOTIDE SEQUENCE [LARGE SCALE GENOMIC DNA]</scope>
    <source>
        <strain evidence="1 2">RG1</strain>
    </source>
</reference>
<gene>
    <name evidence="1" type="ORF">JI747_010975</name>
</gene>
<organism evidence="1 2">
    <name type="scientific">Chryseobacterium tagetis</name>
    <dbReference type="NCBI Taxonomy" id="2801334"/>
    <lineage>
        <taxon>Bacteria</taxon>
        <taxon>Pseudomonadati</taxon>
        <taxon>Bacteroidota</taxon>
        <taxon>Flavobacteriia</taxon>
        <taxon>Flavobacteriales</taxon>
        <taxon>Weeksellaceae</taxon>
        <taxon>Chryseobacterium group</taxon>
        <taxon>Chryseobacterium</taxon>
    </lineage>
</organism>
<name>A0ABS8A2Y4_9FLAO</name>
<protein>
    <submittedName>
        <fullName evidence="1">Toprim domain-containing protein</fullName>
    </submittedName>
</protein>
<dbReference type="Gene3D" id="3.90.580.10">
    <property type="entry name" value="Zinc finger, CHC2-type domain"/>
    <property type="match status" value="1"/>
</dbReference>
<comment type="caution">
    <text evidence="1">The sequence shown here is derived from an EMBL/GenBank/DDBJ whole genome shotgun (WGS) entry which is preliminary data.</text>
</comment>
<keyword evidence="2" id="KW-1185">Reference proteome</keyword>
<dbReference type="InterPro" id="IPR036977">
    <property type="entry name" value="DNA_primase_Znf_CHC2"/>
</dbReference>